<dbReference type="InterPro" id="IPR024185">
    <property type="entry name" value="FTHF_cligase-like_sf"/>
</dbReference>
<dbReference type="InterPro" id="IPR037171">
    <property type="entry name" value="NagB/RpiA_transferase-like"/>
</dbReference>
<dbReference type="EC" id="6.3.3.2" evidence="5"/>
<dbReference type="PIRSF" id="PIRSF006806">
    <property type="entry name" value="FTHF_cligase"/>
    <property type="match status" value="1"/>
</dbReference>
<evidence type="ECO:0000256" key="4">
    <source>
        <dbReference type="PIRSR" id="PIRSR006806-1"/>
    </source>
</evidence>
<keyword evidence="5" id="KW-0479">Metal-binding</keyword>
<keyword evidence="6" id="KW-0436">Ligase</keyword>
<name>A0A926D0K8_9FIRM</name>
<dbReference type="RefSeq" id="WP_249285892.1">
    <property type="nucleotide sequence ID" value="NZ_JACRSO010000006.1"/>
</dbReference>
<dbReference type="GO" id="GO:0009396">
    <property type="term" value="P:folic acid-containing compound biosynthetic process"/>
    <property type="evidence" value="ECO:0007669"/>
    <property type="project" value="TreeGrafter"/>
</dbReference>
<evidence type="ECO:0000256" key="2">
    <source>
        <dbReference type="ARBA" id="ARBA00022741"/>
    </source>
</evidence>
<dbReference type="SUPFAM" id="SSF100950">
    <property type="entry name" value="NagB/RpiA/CoA transferase-like"/>
    <property type="match status" value="1"/>
</dbReference>
<comment type="caution">
    <text evidence="6">The sequence shown here is derived from an EMBL/GenBank/DDBJ whole genome shotgun (WGS) entry which is preliminary data.</text>
</comment>
<organism evidence="6 7">
    <name type="scientific">Luoshenia tenuis</name>
    <dbReference type="NCBI Taxonomy" id="2763654"/>
    <lineage>
        <taxon>Bacteria</taxon>
        <taxon>Bacillati</taxon>
        <taxon>Bacillota</taxon>
        <taxon>Clostridia</taxon>
        <taxon>Christensenellales</taxon>
        <taxon>Christensenellaceae</taxon>
        <taxon>Luoshenia</taxon>
    </lineage>
</organism>
<comment type="catalytic activity">
    <reaction evidence="5">
        <text>(6S)-5-formyl-5,6,7,8-tetrahydrofolate + ATP = (6R)-5,10-methenyltetrahydrofolate + ADP + phosphate</text>
        <dbReference type="Rhea" id="RHEA:10488"/>
        <dbReference type="ChEBI" id="CHEBI:30616"/>
        <dbReference type="ChEBI" id="CHEBI:43474"/>
        <dbReference type="ChEBI" id="CHEBI:57455"/>
        <dbReference type="ChEBI" id="CHEBI:57457"/>
        <dbReference type="ChEBI" id="CHEBI:456216"/>
        <dbReference type="EC" id="6.3.3.2"/>
    </reaction>
</comment>
<dbReference type="EMBL" id="JACRSO010000006">
    <property type="protein sequence ID" value="MBC8530155.1"/>
    <property type="molecule type" value="Genomic_DNA"/>
</dbReference>
<accession>A0A926D0K8</accession>
<dbReference type="AlphaFoldDB" id="A0A926D0K8"/>
<dbReference type="PANTHER" id="PTHR23407">
    <property type="entry name" value="ATPASE INHIBITOR/5-FORMYLTETRAHYDROFOLATE CYCLO-LIGASE"/>
    <property type="match status" value="1"/>
</dbReference>
<gene>
    <name evidence="6" type="ORF">H8699_12000</name>
</gene>
<keyword evidence="2 4" id="KW-0547">Nucleotide-binding</keyword>
<dbReference type="InterPro" id="IPR002698">
    <property type="entry name" value="FTHF_cligase"/>
</dbReference>
<dbReference type="GO" id="GO:0030272">
    <property type="term" value="F:5-formyltetrahydrofolate cyclo-ligase activity"/>
    <property type="evidence" value="ECO:0007669"/>
    <property type="project" value="UniProtKB-EC"/>
</dbReference>
<keyword evidence="5" id="KW-0460">Magnesium</keyword>
<feature type="binding site" evidence="4">
    <location>
        <begin position="11"/>
        <end position="15"/>
    </location>
    <ligand>
        <name>ATP</name>
        <dbReference type="ChEBI" id="CHEBI:30616"/>
    </ligand>
</feature>
<feature type="binding site" evidence="4">
    <location>
        <begin position="139"/>
        <end position="147"/>
    </location>
    <ligand>
        <name>ATP</name>
        <dbReference type="ChEBI" id="CHEBI:30616"/>
    </ligand>
</feature>
<dbReference type="Proteomes" id="UP000654279">
    <property type="component" value="Unassembled WGS sequence"/>
</dbReference>
<dbReference type="GO" id="GO:0035999">
    <property type="term" value="P:tetrahydrofolate interconversion"/>
    <property type="evidence" value="ECO:0007669"/>
    <property type="project" value="TreeGrafter"/>
</dbReference>
<dbReference type="GO" id="GO:0046872">
    <property type="term" value="F:metal ion binding"/>
    <property type="evidence" value="ECO:0007669"/>
    <property type="project" value="UniProtKB-KW"/>
</dbReference>
<proteinExistence type="inferred from homology"/>
<reference evidence="6" key="1">
    <citation type="submission" date="2020-08" db="EMBL/GenBank/DDBJ databases">
        <title>Genome public.</title>
        <authorList>
            <person name="Liu C."/>
            <person name="Sun Q."/>
        </authorList>
    </citation>
    <scope>NUCLEOTIDE SEQUENCE</scope>
    <source>
        <strain evidence="6">NSJ-44</strain>
    </source>
</reference>
<dbReference type="NCBIfam" id="TIGR02727">
    <property type="entry name" value="MTHFS_bact"/>
    <property type="match status" value="1"/>
</dbReference>
<dbReference type="PANTHER" id="PTHR23407:SF1">
    <property type="entry name" value="5-FORMYLTETRAHYDROFOLATE CYCLO-LIGASE"/>
    <property type="match status" value="1"/>
</dbReference>
<sequence length="203" mass="22514">MDTPMEAEYKKLGLRQEMKRLRGALDAGARALASEKIAQRLLDSGLCGPGKCVLSYCSTGSEVETGSLIAALREQGCEVLLPRMEKERALSARIFRSGDTLVRGSYGIEEPSKHAPQLPPQKIDVILLPGLAFDRAGRRLGYGGGYYDRFLPRLREDCTKIGLCFDLQIFDEIPHEPHDAQVDYLVDENRIISCGQDEEEING</sequence>
<dbReference type="Gene3D" id="3.40.50.10420">
    <property type="entry name" value="NagB/RpiA/CoA transferase-like"/>
    <property type="match status" value="1"/>
</dbReference>
<keyword evidence="3 4" id="KW-0067">ATP-binding</keyword>
<comment type="similarity">
    <text evidence="1 5">Belongs to the 5-formyltetrahydrofolate cyclo-ligase family.</text>
</comment>
<feature type="binding site" evidence="4">
    <location>
        <position position="62"/>
    </location>
    <ligand>
        <name>substrate</name>
    </ligand>
</feature>
<dbReference type="Pfam" id="PF01812">
    <property type="entry name" value="5-FTHF_cyc-lig"/>
    <property type="match status" value="1"/>
</dbReference>
<evidence type="ECO:0000313" key="6">
    <source>
        <dbReference type="EMBL" id="MBC8530155.1"/>
    </source>
</evidence>
<evidence type="ECO:0000256" key="5">
    <source>
        <dbReference type="RuleBase" id="RU361279"/>
    </source>
</evidence>
<evidence type="ECO:0000313" key="7">
    <source>
        <dbReference type="Proteomes" id="UP000654279"/>
    </source>
</evidence>
<keyword evidence="7" id="KW-1185">Reference proteome</keyword>
<evidence type="ECO:0000256" key="1">
    <source>
        <dbReference type="ARBA" id="ARBA00010638"/>
    </source>
</evidence>
<comment type="cofactor">
    <cofactor evidence="5">
        <name>Mg(2+)</name>
        <dbReference type="ChEBI" id="CHEBI:18420"/>
    </cofactor>
</comment>
<protein>
    <recommendedName>
        <fullName evidence="5">5-formyltetrahydrofolate cyclo-ligase</fullName>
        <ecNumber evidence="5">6.3.3.2</ecNumber>
    </recommendedName>
</protein>
<dbReference type="GO" id="GO:0005524">
    <property type="term" value="F:ATP binding"/>
    <property type="evidence" value="ECO:0007669"/>
    <property type="project" value="UniProtKB-KW"/>
</dbReference>
<evidence type="ECO:0000256" key="3">
    <source>
        <dbReference type="ARBA" id="ARBA00022840"/>
    </source>
</evidence>